<dbReference type="GO" id="GO:0030435">
    <property type="term" value="P:sporulation resulting in formation of a cellular spore"/>
    <property type="evidence" value="ECO:0007669"/>
    <property type="project" value="InterPro"/>
</dbReference>
<dbReference type="EMBL" id="UINC01035007">
    <property type="protein sequence ID" value="SVB26722.1"/>
    <property type="molecule type" value="Genomic_DNA"/>
</dbReference>
<proteinExistence type="predicted"/>
<organism evidence="2">
    <name type="scientific">marine metagenome</name>
    <dbReference type="NCBI Taxonomy" id="408172"/>
    <lineage>
        <taxon>unclassified sequences</taxon>
        <taxon>metagenomes</taxon>
        <taxon>ecological metagenomes</taxon>
    </lineage>
</organism>
<evidence type="ECO:0000259" key="1">
    <source>
        <dbReference type="Pfam" id="PF08486"/>
    </source>
</evidence>
<gene>
    <name evidence="2" type="ORF">METZ01_LOCUS179576</name>
</gene>
<dbReference type="AlphaFoldDB" id="A0A382CLS7"/>
<protein>
    <recommendedName>
        <fullName evidence="1">Sporulation stage II protein D amidase enhancer LytB N-terminal domain-containing protein</fullName>
    </recommendedName>
</protein>
<name>A0A382CLS7_9ZZZZ</name>
<reference evidence="2" key="1">
    <citation type="submission" date="2018-05" db="EMBL/GenBank/DDBJ databases">
        <authorList>
            <person name="Lanie J.A."/>
            <person name="Ng W.-L."/>
            <person name="Kazmierczak K.M."/>
            <person name="Andrzejewski T.M."/>
            <person name="Davidsen T.M."/>
            <person name="Wayne K.J."/>
            <person name="Tettelin H."/>
            <person name="Glass J.I."/>
            <person name="Rusch D."/>
            <person name="Podicherti R."/>
            <person name="Tsui H.-C.T."/>
            <person name="Winkler M.E."/>
        </authorList>
    </citation>
    <scope>NUCLEOTIDE SEQUENCE</scope>
</reference>
<dbReference type="Pfam" id="PF08486">
    <property type="entry name" value="SpoIID"/>
    <property type="match status" value="1"/>
</dbReference>
<dbReference type="InterPro" id="IPR013693">
    <property type="entry name" value="SpoIID/LytB_N"/>
</dbReference>
<accession>A0A382CLS7</accession>
<dbReference type="InterPro" id="IPR013486">
    <property type="entry name" value="SpoIID/LytB"/>
</dbReference>
<dbReference type="NCBIfam" id="TIGR02669">
    <property type="entry name" value="SpoIID_LytB"/>
    <property type="match status" value="1"/>
</dbReference>
<evidence type="ECO:0000313" key="2">
    <source>
        <dbReference type="EMBL" id="SVB26722.1"/>
    </source>
</evidence>
<sequence length="399" mass="44860">MPIDKQCSVEIENSADGKVYHIESNNEQIIIDDKSLPSIELKNKSNDSHFIIRPITAGRGFHWEKEISVKVLGNLRVSNKDGFLFVVNIIQLEMYLMCVATSEMSGECPPELLEAQTIAARSWLVAAVEQKHADLGLDACNDDCCQRYQGIGNLTEAARSATERTCGQFLLYNNEICDTRYSKSCGGISEHNDNVWDTEPKPYLRGIFDGIQKDIPNLFDTQGLKDWVSNYPDCYCGNNYISGDILKKYLGNVDEKGNYFRWEFTYSQEELTQLISKKTGISFESISSLQPLDRGISGRIIQLQINGISKSRPFQILLESEYEIRRVLHPDFLYSSAFIIIANSDTEPALSEITLKGAGWGHGVGLCQIGALGMALKSKSSKQILSHYFLETELKKLYD</sequence>
<feature type="domain" description="Sporulation stage II protein D amidase enhancer LytB N-terminal" evidence="1">
    <location>
        <begin position="85"/>
        <end position="172"/>
    </location>
</feature>